<comment type="similarity">
    <text evidence="3">Belongs to the RNase PH family.</text>
</comment>
<dbReference type="SUPFAM" id="SSF55666">
    <property type="entry name" value="Ribonuclease PH domain 2-like"/>
    <property type="match status" value="1"/>
</dbReference>
<dbReference type="RefSeq" id="XP_009265673.1">
    <property type="nucleotide sequence ID" value="XM_009267398.1"/>
</dbReference>
<dbReference type="Pfam" id="PF03725">
    <property type="entry name" value="RNase_PH_C"/>
    <property type="match status" value="1"/>
</dbReference>
<keyword evidence="5" id="KW-0698">rRNA processing</keyword>
<dbReference type="GO" id="GO:0000177">
    <property type="term" value="C:cytoplasmic exosome (RNase complex)"/>
    <property type="evidence" value="ECO:0007669"/>
    <property type="project" value="TreeGrafter"/>
</dbReference>
<keyword evidence="6" id="KW-0271">Exosome</keyword>
<dbReference type="OrthoDB" id="10264038at2759"/>
<accession>I6ZWM6</accession>
<dbReference type="GO" id="GO:0000176">
    <property type="term" value="C:nuclear exosome (RNase complex)"/>
    <property type="evidence" value="ECO:0007669"/>
    <property type="project" value="TreeGrafter"/>
</dbReference>
<dbReference type="GO" id="GO:0005730">
    <property type="term" value="C:nucleolus"/>
    <property type="evidence" value="ECO:0007669"/>
    <property type="project" value="UniProtKB-SubCell"/>
</dbReference>
<dbReference type="InterPro" id="IPR050590">
    <property type="entry name" value="Exosome_comp_Rrp42_subfam"/>
</dbReference>
<dbReference type="KEGG" id="ero:EROM_111950"/>
<dbReference type="EMBL" id="CP003530">
    <property type="protein sequence ID" value="AFN84176.1"/>
    <property type="molecule type" value="Genomic_DNA"/>
</dbReference>
<protein>
    <recommendedName>
        <fullName evidence="9">Exoribonuclease phosphorolytic domain-containing protein</fullName>
    </recommendedName>
</protein>
<dbReference type="PANTHER" id="PTHR11097">
    <property type="entry name" value="EXOSOME COMPLEX EXONUCLEASE RIBOSOMAL RNA PROCESSING PROTEIN"/>
    <property type="match status" value="1"/>
</dbReference>
<reference evidence="10 11" key="1">
    <citation type="journal article" date="2012" name="Proc. Natl. Acad. Sci. U.S.A.">
        <title>Gain and loss of multiple functionally related, horizontally transferred genes in the reduced genomes of two microsporidian parasites.</title>
        <authorList>
            <person name="Pombert J.-F."/>
            <person name="Selman M."/>
            <person name="Burki F."/>
            <person name="Bardell F.T."/>
            <person name="Farinelli L."/>
            <person name="Solter L.F."/>
            <person name="Whitman D.W."/>
            <person name="Weiss L.M."/>
            <person name="Corradi N."/>
            <person name="Keeling P.J."/>
        </authorList>
    </citation>
    <scope>NUCLEOTIDE SEQUENCE [LARGE SCALE GENOMIC DNA]</scope>
    <source>
        <strain evidence="10 11">SJ-2008</strain>
    </source>
</reference>
<keyword evidence="8" id="KW-0539">Nucleus</keyword>
<name>I6ZWM6_ENCRO</name>
<dbReference type="InterPro" id="IPR036345">
    <property type="entry name" value="ExoRNase_PH_dom2_sf"/>
</dbReference>
<evidence type="ECO:0000256" key="6">
    <source>
        <dbReference type="ARBA" id="ARBA00022835"/>
    </source>
</evidence>
<dbReference type="InterPro" id="IPR027408">
    <property type="entry name" value="PNPase/RNase_PH_dom_sf"/>
</dbReference>
<comment type="subcellular location">
    <subcellularLocation>
        <location evidence="1">Cytoplasm</location>
    </subcellularLocation>
    <subcellularLocation>
        <location evidence="2">Nucleus</location>
        <location evidence="2">Nucleolus</location>
    </subcellularLocation>
</comment>
<keyword evidence="7" id="KW-0694">RNA-binding</keyword>
<evidence type="ECO:0000256" key="2">
    <source>
        <dbReference type="ARBA" id="ARBA00004604"/>
    </source>
</evidence>
<organism evidence="10 11">
    <name type="scientific">Encephalitozoon romaleae (strain SJ-2008)</name>
    <name type="common">Microsporidian parasite</name>
    <dbReference type="NCBI Taxonomy" id="1178016"/>
    <lineage>
        <taxon>Eukaryota</taxon>
        <taxon>Fungi</taxon>
        <taxon>Fungi incertae sedis</taxon>
        <taxon>Microsporidia</taxon>
        <taxon>Unikaryonidae</taxon>
        <taxon>Encephalitozoon</taxon>
    </lineage>
</organism>
<evidence type="ECO:0000256" key="1">
    <source>
        <dbReference type="ARBA" id="ARBA00004496"/>
    </source>
</evidence>
<evidence type="ECO:0000259" key="9">
    <source>
        <dbReference type="Pfam" id="PF03725"/>
    </source>
</evidence>
<dbReference type="InterPro" id="IPR015847">
    <property type="entry name" value="ExoRNase_PH_dom2"/>
</dbReference>
<dbReference type="GO" id="GO:0016075">
    <property type="term" value="P:rRNA catabolic process"/>
    <property type="evidence" value="ECO:0007669"/>
    <property type="project" value="TreeGrafter"/>
</dbReference>
<proteinExistence type="inferred from homology"/>
<evidence type="ECO:0000313" key="10">
    <source>
        <dbReference type="EMBL" id="AFN84176.1"/>
    </source>
</evidence>
<evidence type="ECO:0000313" key="11">
    <source>
        <dbReference type="Proteomes" id="UP000010094"/>
    </source>
</evidence>
<keyword evidence="11" id="KW-1185">Reference proteome</keyword>
<dbReference type="GO" id="GO:0071035">
    <property type="term" value="P:nuclear polyadenylation-dependent rRNA catabolic process"/>
    <property type="evidence" value="ECO:0007669"/>
    <property type="project" value="TreeGrafter"/>
</dbReference>
<dbReference type="GeneID" id="20564794"/>
<dbReference type="GO" id="GO:0071028">
    <property type="term" value="P:nuclear mRNA surveillance"/>
    <property type="evidence" value="ECO:0007669"/>
    <property type="project" value="TreeGrafter"/>
</dbReference>
<dbReference type="Gene3D" id="3.30.230.70">
    <property type="entry name" value="GHMP Kinase, N-terminal domain"/>
    <property type="match status" value="1"/>
</dbReference>
<feature type="domain" description="Exoribonuclease phosphorolytic" evidence="9">
    <location>
        <begin position="160"/>
        <end position="222"/>
    </location>
</feature>
<dbReference type="GO" id="GO:0034476">
    <property type="term" value="P:U5 snRNA 3'-end processing"/>
    <property type="evidence" value="ECO:0007669"/>
    <property type="project" value="TreeGrafter"/>
</dbReference>
<dbReference type="GO" id="GO:0071038">
    <property type="term" value="P:TRAMP-dependent tRNA surveillance pathway"/>
    <property type="evidence" value="ECO:0007669"/>
    <property type="project" value="TreeGrafter"/>
</dbReference>
<dbReference type="InterPro" id="IPR020568">
    <property type="entry name" value="Ribosomal_Su5_D2-typ_SF"/>
</dbReference>
<gene>
    <name evidence="10" type="ordered locus">EROM_111950</name>
</gene>
<evidence type="ECO:0000256" key="4">
    <source>
        <dbReference type="ARBA" id="ARBA00022490"/>
    </source>
</evidence>
<evidence type="ECO:0000256" key="3">
    <source>
        <dbReference type="ARBA" id="ARBA00006678"/>
    </source>
</evidence>
<dbReference type="GO" id="GO:0034475">
    <property type="term" value="P:U4 snRNA 3'-end processing"/>
    <property type="evidence" value="ECO:0007669"/>
    <property type="project" value="TreeGrafter"/>
</dbReference>
<dbReference type="HOGENOM" id="CLU_1200154_0_0_1"/>
<evidence type="ECO:0000256" key="8">
    <source>
        <dbReference type="ARBA" id="ARBA00023242"/>
    </source>
</evidence>
<sequence length="226" mass="25259">MEGFSQDELEFVRNGIAKGHRSDLRKSKEERKAHVICSSIAQGDGSVRVKRGWSEIEISIQFKETPETLGASNVPGEILGSNELYMESIEFSKIAIPKIITSKILELLSSYKVGIRVEFSILSNDGNIYDLFFIGLSTLFKELEVPVIEDLRKTVKREIDIPVSKTVALFNNGYFVVDPTMIEEEASCGLMHVFISNEGKLMGCLSEGNCDIDQEVFVNIIKEISI</sequence>
<dbReference type="Proteomes" id="UP000010094">
    <property type="component" value="Chromosome XI"/>
</dbReference>
<dbReference type="VEuPathDB" id="MicrosporidiaDB:EROM_111950"/>
<evidence type="ECO:0000256" key="5">
    <source>
        <dbReference type="ARBA" id="ARBA00022552"/>
    </source>
</evidence>
<dbReference type="GO" id="GO:0034473">
    <property type="term" value="P:U1 snRNA 3'-end processing"/>
    <property type="evidence" value="ECO:0007669"/>
    <property type="project" value="TreeGrafter"/>
</dbReference>
<dbReference type="PANTHER" id="PTHR11097:SF9">
    <property type="entry name" value="EXOSOME COMPLEX COMPONENT RRP43"/>
    <property type="match status" value="1"/>
</dbReference>
<dbReference type="GO" id="GO:0000467">
    <property type="term" value="P:exonucleolytic trimming to generate mature 3'-end of 5.8S rRNA from tricistronic rRNA transcript (SSU-rRNA, 5.8S rRNA, LSU-rRNA)"/>
    <property type="evidence" value="ECO:0007669"/>
    <property type="project" value="TreeGrafter"/>
</dbReference>
<dbReference type="GO" id="GO:0035925">
    <property type="term" value="F:mRNA 3'-UTR AU-rich region binding"/>
    <property type="evidence" value="ECO:0007669"/>
    <property type="project" value="TreeGrafter"/>
</dbReference>
<evidence type="ECO:0000256" key="7">
    <source>
        <dbReference type="ARBA" id="ARBA00022884"/>
    </source>
</evidence>
<dbReference type="AlphaFoldDB" id="I6ZWM6"/>
<dbReference type="SUPFAM" id="SSF54211">
    <property type="entry name" value="Ribosomal protein S5 domain 2-like"/>
    <property type="match status" value="1"/>
</dbReference>
<keyword evidence="4" id="KW-0963">Cytoplasm</keyword>